<sequence>MTRLCICEICNCGRHRCRHRPTALYGQGGKTCVLTEYSEKYPVYDGYSPPKSTKPTQLFQGHKGRMDGTTTFKSDFLPYEITRRPGRQQVEYKPKPGEIDLNTTYTLEFNPYEMQPVAPPRPKETVRAASGKMDTVPTYKEDFQKWQVPKRELTKPDSVYHPPSAKFGNSTTFQDDFAPRGLVPRESFKPSSVAKLSDAPFDGVTSNQLSYVPHPLEARYVRTPEQYKPSSQPLQDTTTHREDYRSLPCQLSKSCKPEPTKMTSDAPFQSSTEFRERFQQWPVSKPQFHKSPEYVIPTAHMDLSTTSQSDYIKHNIQPFVSAKPFPRPARSSAPFHSKTTMQDDFKPWVTCRQELVRKPEEIKRAQGKMEDLTTFKAHFIQHQLQPSVSFKPSNAPMRTDAPLEEGTVYRTEFTPKKISVCPASFDCPPGYVFEENDERGHKLFRRLSSK</sequence>
<dbReference type="GO" id="GO:0036126">
    <property type="term" value="C:sperm flagellum"/>
    <property type="evidence" value="ECO:0007669"/>
    <property type="project" value="TreeGrafter"/>
</dbReference>
<proteinExistence type="inferred from homology"/>
<dbReference type="GeneID" id="115806123"/>
<evidence type="ECO:0000313" key="3">
    <source>
        <dbReference type="Proteomes" id="UP000504632"/>
    </source>
</evidence>
<name>A0A6J2URR0_CHACN</name>
<feature type="compositionally biased region" description="Polar residues" evidence="2">
    <location>
        <begin position="228"/>
        <end position="237"/>
    </location>
</feature>
<reference evidence="4" key="1">
    <citation type="submission" date="2025-08" db="UniProtKB">
        <authorList>
            <consortium name="RefSeq"/>
        </authorList>
    </citation>
    <scope>IDENTIFICATION</scope>
</reference>
<dbReference type="PANTHER" id="PTHR31516:SF17">
    <property type="entry name" value="STABILIZER OF AXONEMAL MICROTUBULES 2"/>
    <property type="match status" value="1"/>
</dbReference>
<dbReference type="GO" id="GO:0005814">
    <property type="term" value="C:centriole"/>
    <property type="evidence" value="ECO:0007669"/>
    <property type="project" value="TreeGrafter"/>
</dbReference>
<dbReference type="RefSeq" id="XP_030622724.1">
    <property type="nucleotide sequence ID" value="XM_030766864.1"/>
</dbReference>
<protein>
    <submittedName>
        <fullName evidence="4">Stabilizer of axonemal microtubules 2</fullName>
    </submittedName>
</protein>
<dbReference type="CTD" id="283726"/>
<gene>
    <name evidence="4" type="primary">saxo2</name>
</gene>
<feature type="region of interest" description="Disordered" evidence="2">
    <location>
        <begin position="154"/>
        <end position="178"/>
    </location>
</feature>
<dbReference type="Proteomes" id="UP000504632">
    <property type="component" value="Chromosome 2"/>
</dbReference>
<evidence type="ECO:0000313" key="4">
    <source>
        <dbReference type="RefSeq" id="XP_030622724.1"/>
    </source>
</evidence>
<dbReference type="GO" id="GO:0008017">
    <property type="term" value="F:microtubule binding"/>
    <property type="evidence" value="ECO:0007669"/>
    <property type="project" value="InterPro"/>
</dbReference>
<dbReference type="PANTHER" id="PTHR31516">
    <property type="entry name" value="STABILIZER OF AXONEMAL MICROTUBULES 2"/>
    <property type="match status" value="1"/>
</dbReference>
<dbReference type="InParanoid" id="A0A6J2URR0"/>
<comment type="similarity">
    <text evidence="1">Belongs to the FAM154 family.</text>
</comment>
<dbReference type="OrthoDB" id="365640at2759"/>
<keyword evidence="3" id="KW-1185">Reference proteome</keyword>
<evidence type="ECO:0000256" key="1">
    <source>
        <dbReference type="ARBA" id="ARBA00008738"/>
    </source>
</evidence>
<dbReference type="AlphaFoldDB" id="A0A6J2URR0"/>
<dbReference type="GO" id="GO:0005879">
    <property type="term" value="C:axonemal microtubule"/>
    <property type="evidence" value="ECO:0007669"/>
    <property type="project" value="TreeGrafter"/>
</dbReference>
<feature type="region of interest" description="Disordered" evidence="2">
    <location>
        <begin position="222"/>
        <end position="243"/>
    </location>
</feature>
<dbReference type="Pfam" id="PF05217">
    <property type="entry name" value="SAXO1-2"/>
    <property type="match status" value="1"/>
</dbReference>
<organism evidence="3 4">
    <name type="scientific">Chanos chanos</name>
    <name type="common">Milkfish</name>
    <name type="synonym">Mugil chanos</name>
    <dbReference type="NCBI Taxonomy" id="29144"/>
    <lineage>
        <taxon>Eukaryota</taxon>
        <taxon>Metazoa</taxon>
        <taxon>Chordata</taxon>
        <taxon>Craniata</taxon>
        <taxon>Vertebrata</taxon>
        <taxon>Euteleostomi</taxon>
        <taxon>Actinopterygii</taxon>
        <taxon>Neopterygii</taxon>
        <taxon>Teleostei</taxon>
        <taxon>Ostariophysi</taxon>
        <taxon>Gonorynchiformes</taxon>
        <taxon>Chanidae</taxon>
        <taxon>Chanos</taxon>
    </lineage>
</organism>
<accession>A0A6J2URR0</accession>
<dbReference type="GO" id="GO:0036064">
    <property type="term" value="C:ciliary basal body"/>
    <property type="evidence" value="ECO:0007669"/>
    <property type="project" value="TreeGrafter"/>
</dbReference>
<evidence type="ECO:0000256" key="2">
    <source>
        <dbReference type="SAM" id="MobiDB-lite"/>
    </source>
</evidence>
<dbReference type="InterPro" id="IPR033336">
    <property type="entry name" value="SAXO1/2"/>
</dbReference>